<dbReference type="GO" id="GO:0005737">
    <property type="term" value="C:cytoplasm"/>
    <property type="evidence" value="ECO:0007669"/>
    <property type="project" value="TreeGrafter"/>
</dbReference>
<dbReference type="Proteomes" id="UP000199470">
    <property type="component" value="Unassembled WGS sequence"/>
</dbReference>
<dbReference type="Gene3D" id="3.30.559.30">
    <property type="entry name" value="Nonribosomal peptide synthetase, condensation domain"/>
    <property type="match status" value="1"/>
</dbReference>
<sequence length="485" mass="53181">MDPEENIGSRRNKHWSGHAAGRAAAKIGEHIAFTERSPIPGPAGGLECILHPASIVPAPSNLEVLIHEHNYDPADTADQAHSALVLKGRLDVVALEAALSDLVARHEALRTTYRVDANGGAVQTIHPPWTAILHVDKVDAGARPGATPAPAAGGMPVQFDPEKLPLICWSLTEIGDTEHVLRQVEHRFLHDEWSSKILKRELAHFYTIRTSAKHRPSPPDCSQFRKFCAHERHWLNSHACKKSINFWRDYLRGAGALLELRGAKHRSAKKTFGGKQRRLSLPYSNWALIGAAAERLRVTPFQLMFSVFSELVGELSGTSDFLIGTEVANRAQSEFHDTVGMIANLLPVRLRRDEGEPWRTRMAKYAGSLQQALAHEAVPLPAIMAVADLHGRRVGTPPVQVCFSFHRAPARDELPFAGLNAEAVEQVHYGSVKHELAVTVTPPAAGGDFSLVVAYNTSVYYDAIVDAVIGDYVRRLAALNEAVGR</sequence>
<dbReference type="AlphaFoldDB" id="A0A1I4HU69"/>
<dbReference type="RefSeq" id="WP_174900374.1">
    <property type="nucleotide sequence ID" value="NZ_FOTW01000004.1"/>
</dbReference>
<protein>
    <submittedName>
        <fullName evidence="2">HxxPF-repeated domain-containing protein</fullName>
    </submittedName>
</protein>
<name>A0A1I4HU69_9BURK</name>
<dbReference type="Pfam" id="PF00668">
    <property type="entry name" value="Condensation"/>
    <property type="match status" value="1"/>
</dbReference>
<reference evidence="2 3" key="1">
    <citation type="submission" date="2016-10" db="EMBL/GenBank/DDBJ databases">
        <authorList>
            <person name="de Groot N.N."/>
        </authorList>
    </citation>
    <scope>NUCLEOTIDE SEQUENCE [LARGE SCALE GENOMIC DNA]</scope>
    <source>
        <strain evidence="2 3">ATCC 43154</strain>
    </source>
</reference>
<dbReference type="PANTHER" id="PTHR45527:SF1">
    <property type="entry name" value="FATTY ACID SYNTHASE"/>
    <property type="match status" value="1"/>
</dbReference>
<organism evidence="2 3">
    <name type="scientific">Rugamonas rubra</name>
    <dbReference type="NCBI Taxonomy" id="758825"/>
    <lineage>
        <taxon>Bacteria</taxon>
        <taxon>Pseudomonadati</taxon>
        <taxon>Pseudomonadota</taxon>
        <taxon>Betaproteobacteria</taxon>
        <taxon>Burkholderiales</taxon>
        <taxon>Oxalobacteraceae</taxon>
        <taxon>Telluria group</taxon>
        <taxon>Rugamonas</taxon>
    </lineage>
</organism>
<dbReference type="Gene3D" id="3.30.559.10">
    <property type="entry name" value="Chloramphenicol acetyltransferase-like domain"/>
    <property type="match status" value="1"/>
</dbReference>
<proteinExistence type="predicted"/>
<keyword evidence="3" id="KW-1185">Reference proteome</keyword>
<evidence type="ECO:0000313" key="3">
    <source>
        <dbReference type="Proteomes" id="UP000199470"/>
    </source>
</evidence>
<dbReference type="GO" id="GO:0031177">
    <property type="term" value="F:phosphopantetheine binding"/>
    <property type="evidence" value="ECO:0007669"/>
    <property type="project" value="TreeGrafter"/>
</dbReference>
<evidence type="ECO:0000313" key="2">
    <source>
        <dbReference type="EMBL" id="SFL45692.1"/>
    </source>
</evidence>
<dbReference type="PANTHER" id="PTHR45527">
    <property type="entry name" value="NONRIBOSOMAL PEPTIDE SYNTHETASE"/>
    <property type="match status" value="1"/>
</dbReference>
<accession>A0A1I4HU69</accession>
<dbReference type="GO" id="GO:0044550">
    <property type="term" value="P:secondary metabolite biosynthetic process"/>
    <property type="evidence" value="ECO:0007669"/>
    <property type="project" value="TreeGrafter"/>
</dbReference>
<dbReference type="InterPro" id="IPR023213">
    <property type="entry name" value="CAT-like_dom_sf"/>
</dbReference>
<gene>
    <name evidence="2" type="ORF">SAMN02982985_00236</name>
</gene>
<dbReference type="GO" id="GO:0043041">
    <property type="term" value="P:amino acid activation for nonribosomal peptide biosynthetic process"/>
    <property type="evidence" value="ECO:0007669"/>
    <property type="project" value="TreeGrafter"/>
</dbReference>
<dbReference type="SUPFAM" id="SSF52777">
    <property type="entry name" value="CoA-dependent acyltransferases"/>
    <property type="match status" value="2"/>
</dbReference>
<dbReference type="InterPro" id="IPR001242">
    <property type="entry name" value="Condensation_dom"/>
</dbReference>
<dbReference type="STRING" id="758825.SAMN02982985_00236"/>
<evidence type="ECO:0000259" key="1">
    <source>
        <dbReference type="Pfam" id="PF00668"/>
    </source>
</evidence>
<feature type="domain" description="Condensation" evidence="1">
    <location>
        <begin position="76"/>
        <end position="477"/>
    </location>
</feature>
<dbReference type="EMBL" id="FOTW01000004">
    <property type="protein sequence ID" value="SFL45692.1"/>
    <property type="molecule type" value="Genomic_DNA"/>
</dbReference>
<dbReference type="GO" id="GO:0003824">
    <property type="term" value="F:catalytic activity"/>
    <property type="evidence" value="ECO:0007669"/>
    <property type="project" value="InterPro"/>
</dbReference>